<dbReference type="RefSeq" id="WP_068006122.1">
    <property type="nucleotide sequence ID" value="NZ_FOFM01000001.1"/>
</dbReference>
<dbReference type="AlphaFoldDB" id="A0A165YJV0"/>
<feature type="region of interest" description="Disordered" evidence="1">
    <location>
        <begin position="78"/>
        <end position="100"/>
    </location>
</feature>
<evidence type="ECO:0000313" key="3">
    <source>
        <dbReference type="EMBL" id="KZL18904.1"/>
    </source>
</evidence>
<keyword evidence="4" id="KW-1185">Reference proteome</keyword>
<evidence type="ECO:0000259" key="2">
    <source>
        <dbReference type="Pfam" id="PF00565"/>
    </source>
</evidence>
<dbReference type="InterPro" id="IPR016071">
    <property type="entry name" value="Staphylococal_nuclease_OB-fold"/>
</dbReference>
<sequence length="298" mass="32887">MRITKTTSILLGAVLLATGLYALLEHNSDTALRGNARTLYRPSSFPIKHKKSEQQKQLELAALEAARIAAEAKIPKTPAKHPDAVRNVGGQRTPPPAVSGPLQRVAHIKAAHKPDQATTKEMVLHRPVALDGATLSNKKMKISLHHVQAIELSETCPSEDGQTWPCGIRARTALRAFIGQKRVTCFNMETVKVDEFIATCSVGKHDLATWLVKNGWAKIGHSAPDALKRIAERAHQSERGIWRSKLVHLKKDETITLVDSWQELEESSTSNVPLVMEGEPNIIWRPRDETAPDVSITD</sequence>
<dbReference type="STRING" id="989403.SAMN05421798_101621"/>
<reference evidence="3 4" key="1">
    <citation type="journal article" date="2016" name="Front. Microbiol.">
        <title>Comparative Genomic Analysis Reveals a Diverse Repertoire of Genes Involved in Prokaryote-Eukaryote Interactions within the Pseudovibrio Genus.</title>
        <authorList>
            <person name="Romano S."/>
            <person name="Fernandez-Guerra A."/>
            <person name="Reen F.J."/>
            <person name="Glockner F.O."/>
            <person name="Crowley S.P."/>
            <person name="O'Sullivan O."/>
            <person name="Cotter P.D."/>
            <person name="Adams C."/>
            <person name="Dobson A.D."/>
            <person name="O'Gara F."/>
        </authorList>
    </citation>
    <scope>NUCLEOTIDE SEQUENCE [LARGE SCALE GENOMIC DNA]</scope>
    <source>
        <strain evidence="3 4">Ad2</strain>
    </source>
</reference>
<comment type="caution">
    <text evidence="3">The sequence shown here is derived from an EMBL/GenBank/DDBJ whole genome shotgun (WGS) entry which is preliminary data.</text>
</comment>
<dbReference type="PATRIC" id="fig|989403.3.peg.2580"/>
<dbReference type="EMBL" id="LMCB01000017">
    <property type="protein sequence ID" value="KZL18904.1"/>
    <property type="molecule type" value="Genomic_DNA"/>
</dbReference>
<feature type="domain" description="TNase-like" evidence="2">
    <location>
        <begin position="142"/>
        <end position="243"/>
    </location>
</feature>
<dbReference type="Pfam" id="PF00565">
    <property type="entry name" value="SNase"/>
    <property type="match status" value="1"/>
</dbReference>
<dbReference type="InterPro" id="IPR035437">
    <property type="entry name" value="SNase_OB-fold_sf"/>
</dbReference>
<dbReference type="Gene3D" id="2.40.50.90">
    <property type="match status" value="1"/>
</dbReference>
<organism evidence="3 4">
    <name type="scientific">Pseudovibrio axinellae</name>
    <dbReference type="NCBI Taxonomy" id="989403"/>
    <lineage>
        <taxon>Bacteria</taxon>
        <taxon>Pseudomonadati</taxon>
        <taxon>Pseudomonadota</taxon>
        <taxon>Alphaproteobacteria</taxon>
        <taxon>Hyphomicrobiales</taxon>
        <taxon>Stappiaceae</taxon>
        <taxon>Pseudovibrio</taxon>
    </lineage>
</organism>
<gene>
    <name evidence="3" type="primary">exoI</name>
    <name evidence="3" type="ORF">PsAD2_02420</name>
</gene>
<name>A0A165YJV0_9HYPH</name>
<proteinExistence type="predicted"/>
<dbReference type="SUPFAM" id="SSF50199">
    <property type="entry name" value="Staphylococcal nuclease"/>
    <property type="match status" value="1"/>
</dbReference>
<accession>A0A165YJV0</accession>
<protein>
    <submittedName>
        <fullName evidence="3">Succinoglycan biosynthesis protein ExoI</fullName>
    </submittedName>
</protein>
<dbReference type="OrthoDB" id="9805504at2"/>
<dbReference type="Proteomes" id="UP000076577">
    <property type="component" value="Unassembled WGS sequence"/>
</dbReference>
<evidence type="ECO:0000313" key="4">
    <source>
        <dbReference type="Proteomes" id="UP000076577"/>
    </source>
</evidence>
<evidence type="ECO:0000256" key="1">
    <source>
        <dbReference type="SAM" id="MobiDB-lite"/>
    </source>
</evidence>